<feature type="transmembrane region" description="Helical" evidence="8">
    <location>
        <begin position="140"/>
        <end position="158"/>
    </location>
</feature>
<evidence type="ECO:0000256" key="2">
    <source>
        <dbReference type="ARBA" id="ARBA00010792"/>
    </source>
</evidence>
<evidence type="ECO:0000259" key="9">
    <source>
        <dbReference type="Pfam" id="PF09335"/>
    </source>
</evidence>
<evidence type="ECO:0000256" key="5">
    <source>
        <dbReference type="ARBA" id="ARBA00022989"/>
    </source>
</evidence>
<dbReference type="RefSeq" id="WP_083427134.1">
    <property type="nucleotide sequence ID" value="NZ_FOWE01000003.1"/>
</dbReference>
<dbReference type="PANTHER" id="PTHR42709">
    <property type="entry name" value="ALKALINE PHOSPHATASE LIKE PROTEIN"/>
    <property type="match status" value="1"/>
</dbReference>
<feature type="region of interest" description="Disordered" evidence="7">
    <location>
        <begin position="193"/>
        <end position="234"/>
    </location>
</feature>
<comment type="subcellular location">
    <subcellularLocation>
        <location evidence="1">Cell membrane</location>
        <topology evidence="1">Multi-pass membrane protein</topology>
    </subcellularLocation>
</comment>
<evidence type="ECO:0000256" key="7">
    <source>
        <dbReference type="SAM" id="MobiDB-lite"/>
    </source>
</evidence>
<dbReference type="AlphaFoldDB" id="A0A1I5EEM0"/>
<evidence type="ECO:0000313" key="11">
    <source>
        <dbReference type="Proteomes" id="UP000183642"/>
    </source>
</evidence>
<feature type="domain" description="VTT" evidence="9">
    <location>
        <begin position="47"/>
        <end position="159"/>
    </location>
</feature>
<accession>A0A1I5EEM0</accession>
<comment type="similarity">
    <text evidence="2">Belongs to the DedA family.</text>
</comment>
<dbReference type="InterPro" id="IPR032816">
    <property type="entry name" value="VTT_dom"/>
</dbReference>
<dbReference type="PANTHER" id="PTHR42709:SF6">
    <property type="entry name" value="UNDECAPRENYL PHOSPHATE TRANSPORTER A"/>
    <property type="match status" value="1"/>
</dbReference>
<keyword evidence="4 8" id="KW-0812">Transmembrane</keyword>
<evidence type="ECO:0000313" key="10">
    <source>
        <dbReference type="EMBL" id="SFO09793.1"/>
    </source>
</evidence>
<evidence type="ECO:0000256" key="1">
    <source>
        <dbReference type="ARBA" id="ARBA00004651"/>
    </source>
</evidence>
<dbReference type="GO" id="GO:0005886">
    <property type="term" value="C:plasma membrane"/>
    <property type="evidence" value="ECO:0007669"/>
    <property type="project" value="UniProtKB-SubCell"/>
</dbReference>
<name>A0A1I5EEM0_9ACTN</name>
<feature type="transmembrane region" description="Helical" evidence="8">
    <location>
        <begin position="21"/>
        <end position="49"/>
    </location>
</feature>
<keyword evidence="11" id="KW-1185">Reference proteome</keyword>
<dbReference type="InterPro" id="IPR051311">
    <property type="entry name" value="DedA_domain"/>
</dbReference>
<dbReference type="EMBL" id="FOWE01000003">
    <property type="protein sequence ID" value="SFO09793.1"/>
    <property type="molecule type" value="Genomic_DNA"/>
</dbReference>
<organism evidence="10 11">
    <name type="scientific">Geodermatophilus obscurus</name>
    <dbReference type="NCBI Taxonomy" id="1861"/>
    <lineage>
        <taxon>Bacteria</taxon>
        <taxon>Bacillati</taxon>
        <taxon>Actinomycetota</taxon>
        <taxon>Actinomycetes</taxon>
        <taxon>Geodermatophilales</taxon>
        <taxon>Geodermatophilaceae</taxon>
        <taxon>Geodermatophilus</taxon>
    </lineage>
</organism>
<evidence type="ECO:0000256" key="8">
    <source>
        <dbReference type="SAM" id="Phobius"/>
    </source>
</evidence>
<proteinExistence type="inferred from homology"/>
<feature type="transmembrane region" description="Helical" evidence="8">
    <location>
        <begin position="170"/>
        <end position="190"/>
    </location>
</feature>
<keyword evidence="6 8" id="KW-0472">Membrane</keyword>
<evidence type="ECO:0000256" key="4">
    <source>
        <dbReference type="ARBA" id="ARBA00022692"/>
    </source>
</evidence>
<evidence type="ECO:0000256" key="6">
    <source>
        <dbReference type="ARBA" id="ARBA00023136"/>
    </source>
</evidence>
<dbReference type="OrthoDB" id="5189166at2"/>
<feature type="compositionally biased region" description="Acidic residues" evidence="7">
    <location>
        <begin position="208"/>
        <end position="218"/>
    </location>
</feature>
<keyword evidence="5 8" id="KW-1133">Transmembrane helix</keyword>
<feature type="transmembrane region" description="Helical" evidence="8">
    <location>
        <begin position="110"/>
        <end position="133"/>
    </location>
</feature>
<evidence type="ECO:0000256" key="3">
    <source>
        <dbReference type="ARBA" id="ARBA00022475"/>
    </source>
</evidence>
<sequence>MSAAGTVAAGWTDGSSLGYPVVFGGVLLGSIVPVVPTGAVVGAAAALAVSTGRLDLVLVLVLSTLGAWAGDVVTFAVCRSGGPAAVRWVARGQHADRIEEVREQFRRHGWLIVVAGRLLPAGRIPVLLAAGALAYPWRRLLPASLLAATLWAVAYALIGVASGGVFDDPLLATLVATLLVLVVGLLLGLAQSRRRRPPAGPGTAGDRGDDEGDDEGDDAGAAAPAGPAPCRPAS</sequence>
<dbReference type="Proteomes" id="UP000183642">
    <property type="component" value="Unassembled WGS sequence"/>
</dbReference>
<protein>
    <submittedName>
        <fullName evidence="10">Membrane protein DedA, SNARE-associated domain</fullName>
    </submittedName>
</protein>
<keyword evidence="3" id="KW-1003">Cell membrane</keyword>
<feature type="transmembrane region" description="Helical" evidence="8">
    <location>
        <begin position="56"/>
        <end position="77"/>
    </location>
</feature>
<reference evidence="11" key="1">
    <citation type="submission" date="2016-10" db="EMBL/GenBank/DDBJ databases">
        <authorList>
            <person name="Varghese N."/>
            <person name="Submissions S."/>
        </authorList>
    </citation>
    <scope>NUCLEOTIDE SEQUENCE [LARGE SCALE GENOMIC DNA]</scope>
    <source>
        <strain evidence="11">DSM 43161</strain>
    </source>
</reference>
<gene>
    <name evidence="10" type="ORF">SAMN05660359_01372</name>
</gene>
<dbReference type="Pfam" id="PF09335">
    <property type="entry name" value="VTT_dom"/>
    <property type="match status" value="1"/>
</dbReference>